<reference evidence="1 2" key="1">
    <citation type="submission" date="2017-10" db="EMBL/GenBank/DDBJ databases">
        <authorList>
            <person name="Regsiter A."/>
            <person name="William W."/>
        </authorList>
    </citation>
    <scope>NUCLEOTIDE SEQUENCE [LARGE SCALE GENOMIC DNA]</scope>
    <source>
        <strain evidence="1 2">CFBP6991</strain>
    </source>
</reference>
<evidence type="ECO:0000313" key="1">
    <source>
        <dbReference type="EMBL" id="SOO22489.1"/>
    </source>
</evidence>
<proteinExistence type="predicted"/>
<organism evidence="1 2">
    <name type="scientific">Xanthomonas campestris pv. phaseoli</name>
    <dbReference type="NCBI Taxonomy" id="317013"/>
    <lineage>
        <taxon>Bacteria</taxon>
        <taxon>Pseudomonadati</taxon>
        <taxon>Pseudomonadota</taxon>
        <taxon>Gammaproteobacteria</taxon>
        <taxon>Lysobacterales</taxon>
        <taxon>Lysobacteraceae</taxon>
        <taxon>Xanthomonas</taxon>
    </lineage>
</organism>
<name>A0A7Z7IY25_XANCH</name>
<gene>
    <name evidence="1" type="ORF">XFF6991_150250</name>
</gene>
<evidence type="ECO:0000313" key="2">
    <source>
        <dbReference type="Proteomes" id="UP000234345"/>
    </source>
</evidence>
<dbReference type="EMBL" id="OCZC01000043">
    <property type="protein sequence ID" value="SOO22489.1"/>
    <property type="molecule type" value="Genomic_DNA"/>
</dbReference>
<comment type="caution">
    <text evidence="1">The sequence shown here is derived from an EMBL/GenBank/DDBJ whole genome shotgun (WGS) entry which is preliminary data.</text>
</comment>
<dbReference type="Proteomes" id="UP000234345">
    <property type="component" value="Unassembled WGS sequence"/>
</dbReference>
<dbReference type="AlphaFoldDB" id="A0A7Z7IY25"/>
<accession>A0A7Z7IY25</accession>
<protein>
    <submittedName>
        <fullName evidence="1">Uncharacterized protein</fullName>
    </submittedName>
</protein>
<sequence length="52" mass="5912">MLHRVIGNAVIEFLVEGREPIDCEVVIPVNSIPRNPTDAVEEAVEPFRRQQK</sequence>